<name>A0A6J6BYP3_9ZZZZ</name>
<comment type="similarity">
    <text evidence="2">Belongs to the binding-protein-dependent transport system permease family. CysTW subfamily.</text>
</comment>
<accession>A0A6J6BYP3</accession>
<keyword evidence="7 8" id="KW-0472">Membrane</keyword>
<evidence type="ECO:0000256" key="8">
    <source>
        <dbReference type="SAM" id="Phobius"/>
    </source>
</evidence>
<gene>
    <name evidence="10" type="ORF">UFOPK1353_01096</name>
</gene>
<evidence type="ECO:0000256" key="4">
    <source>
        <dbReference type="ARBA" id="ARBA00022475"/>
    </source>
</evidence>
<feature type="transmembrane region" description="Helical" evidence="8">
    <location>
        <begin position="46"/>
        <end position="65"/>
    </location>
</feature>
<evidence type="ECO:0000256" key="3">
    <source>
        <dbReference type="ARBA" id="ARBA00022448"/>
    </source>
</evidence>
<sequence>MWVGQSLYASAVVTLIVRARLSGIDESLEEAAADLGAPPGRAFRQITLPLIASAMVAGALLSFALCLDNAVISTLISEAGSTTFPVALLGATRSTIKPFWGVGAVLLFVVTLSALWFLAVILRRGGDSASKIAATFTGS</sequence>
<dbReference type="PANTHER" id="PTHR43848:SF2">
    <property type="entry name" value="PUTRESCINE TRANSPORT SYSTEM PERMEASE PROTEIN POTI"/>
    <property type="match status" value="1"/>
</dbReference>
<dbReference type="SUPFAM" id="SSF161098">
    <property type="entry name" value="MetI-like"/>
    <property type="match status" value="1"/>
</dbReference>
<dbReference type="InterPro" id="IPR035906">
    <property type="entry name" value="MetI-like_sf"/>
</dbReference>
<evidence type="ECO:0000256" key="6">
    <source>
        <dbReference type="ARBA" id="ARBA00022989"/>
    </source>
</evidence>
<protein>
    <submittedName>
        <fullName evidence="10">Unannotated protein</fullName>
    </submittedName>
</protein>
<proteinExistence type="inferred from homology"/>
<keyword evidence="4" id="KW-1003">Cell membrane</keyword>
<feature type="transmembrane region" description="Helical" evidence="8">
    <location>
        <begin position="99"/>
        <end position="122"/>
    </location>
</feature>
<evidence type="ECO:0000313" key="10">
    <source>
        <dbReference type="EMBL" id="CAB4543954.1"/>
    </source>
</evidence>
<dbReference type="InterPro" id="IPR000515">
    <property type="entry name" value="MetI-like"/>
</dbReference>
<evidence type="ECO:0000256" key="1">
    <source>
        <dbReference type="ARBA" id="ARBA00004651"/>
    </source>
</evidence>
<dbReference type="AlphaFoldDB" id="A0A6J6BYP3"/>
<organism evidence="10">
    <name type="scientific">freshwater metagenome</name>
    <dbReference type="NCBI Taxonomy" id="449393"/>
    <lineage>
        <taxon>unclassified sequences</taxon>
        <taxon>metagenomes</taxon>
        <taxon>ecological metagenomes</taxon>
    </lineage>
</organism>
<comment type="subcellular location">
    <subcellularLocation>
        <location evidence="1">Cell membrane</location>
        <topology evidence="1">Multi-pass membrane protein</topology>
    </subcellularLocation>
</comment>
<dbReference type="CDD" id="cd06261">
    <property type="entry name" value="TM_PBP2"/>
    <property type="match status" value="1"/>
</dbReference>
<evidence type="ECO:0000256" key="5">
    <source>
        <dbReference type="ARBA" id="ARBA00022692"/>
    </source>
</evidence>
<feature type="domain" description="ABC transmembrane type-1" evidence="9">
    <location>
        <begin position="1"/>
        <end position="121"/>
    </location>
</feature>
<keyword evidence="6 8" id="KW-1133">Transmembrane helix</keyword>
<dbReference type="PROSITE" id="PS50928">
    <property type="entry name" value="ABC_TM1"/>
    <property type="match status" value="1"/>
</dbReference>
<dbReference type="InterPro" id="IPR051789">
    <property type="entry name" value="Bact_Polyamine_Transport"/>
</dbReference>
<dbReference type="EMBL" id="CAEZSE010000214">
    <property type="protein sequence ID" value="CAB4543954.1"/>
    <property type="molecule type" value="Genomic_DNA"/>
</dbReference>
<dbReference type="GO" id="GO:0005886">
    <property type="term" value="C:plasma membrane"/>
    <property type="evidence" value="ECO:0007669"/>
    <property type="project" value="UniProtKB-SubCell"/>
</dbReference>
<evidence type="ECO:0000259" key="9">
    <source>
        <dbReference type="PROSITE" id="PS50928"/>
    </source>
</evidence>
<evidence type="ECO:0000256" key="7">
    <source>
        <dbReference type="ARBA" id="ARBA00023136"/>
    </source>
</evidence>
<dbReference type="PANTHER" id="PTHR43848">
    <property type="entry name" value="PUTRESCINE TRANSPORT SYSTEM PERMEASE PROTEIN POTI"/>
    <property type="match status" value="1"/>
</dbReference>
<keyword evidence="5 8" id="KW-0812">Transmembrane</keyword>
<dbReference type="GO" id="GO:0055085">
    <property type="term" value="P:transmembrane transport"/>
    <property type="evidence" value="ECO:0007669"/>
    <property type="project" value="InterPro"/>
</dbReference>
<reference evidence="10" key="1">
    <citation type="submission" date="2020-05" db="EMBL/GenBank/DDBJ databases">
        <authorList>
            <person name="Chiriac C."/>
            <person name="Salcher M."/>
            <person name="Ghai R."/>
            <person name="Kavagutti S V."/>
        </authorList>
    </citation>
    <scope>NUCLEOTIDE SEQUENCE</scope>
</reference>
<evidence type="ECO:0000256" key="2">
    <source>
        <dbReference type="ARBA" id="ARBA00007069"/>
    </source>
</evidence>
<dbReference type="Pfam" id="PF00528">
    <property type="entry name" value="BPD_transp_1"/>
    <property type="match status" value="1"/>
</dbReference>
<dbReference type="Gene3D" id="1.10.3720.10">
    <property type="entry name" value="MetI-like"/>
    <property type="match status" value="1"/>
</dbReference>
<keyword evidence="3" id="KW-0813">Transport</keyword>